<dbReference type="Proteomes" id="UP000006729">
    <property type="component" value="Chromosome 14"/>
</dbReference>
<evidence type="ECO:0000313" key="2">
    <source>
        <dbReference type="Proteomes" id="UP000006729"/>
    </source>
</evidence>
<dbReference type="EMBL" id="CM009303">
    <property type="protein sequence ID" value="KAI9381967.1"/>
    <property type="molecule type" value="Genomic_DNA"/>
</dbReference>
<protein>
    <submittedName>
        <fullName evidence="1">Uncharacterized protein</fullName>
    </submittedName>
</protein>
<keyword evidence="2" id="KW-1185">Reference proteome</keyword>
<reference evidence="1 2" key="1">
    <citation type="journal article" date="2006" name="Science">
        <title>The genome of black cottonwood, Populus trichocarpa (Torr. &amp; Gray).</title>
        <authorList>
            <person name="Tuskan G.A."/>
            <person name="Difazio S."/>
            <person name="Jansson S."/>
            <person name="Bohlmann J."/>
            <person name="Grigoriev I."/>
            <person name="Hellsten U."/>
            <person name="Putnam N."/>
            <person name="Ralph S."/>
            <person name="Rombauts S."/>
            <person name="Salamov A."/>
            <person name="Schein J."/>
            <person name="Sterck L."/>
            <person name="Aerts A."/>
            <person name="Bhalerao R.R."/>
            <person name="Bhalerao R.P."/>
            <person name="Blaudez D."/>
            <person name="Boerjan W."/>
            <person name="Brun A."/>
            <person name="Brunner A."/>
            <person name="Busov V."/>
            <person name="Campbell M."/>
            <person name="Carlson J."/>
            <person name="Chalot M."/>
            <person name="Chapman J."/>
            <person name="Chen G.L."/>
            <person name="Cooper D."/>
            <person name="Coutinho P.M."/>
            <person name="Couturier J."/>
            <person name="Covert S."/>
            <person name="Cronk Q."/>
            <person name="Cunningham R."/>
            <person name="Davis J."/>
            <person name="Degroeve S."/>
            <person name="Dejardin A."/>
            <person name="Depamphilis C."/>
            <person name="Detter J."/>
            <person name="Dirks B."/>
            <person name="Dubchak I."/>
            <person name="Duplessis S."/>
            <person name="Ehlting J."/>
            <person name="Ellis B."/>
            <person name="Gendler K."/>
            <person name="Goodstein D."/>
            <person name="Gribskov M."/>
            <person name="Grimwood J."/>
            <person name="Groover A."/>
            <person name="Gunter L."/>
            <person name="Hamberger B."/>
            <person name="Heinze B."/>
            <person name="Helariutta Y."/>
            <person name="Henrissat B."/>
            <person name="Holligan D."/>
            <person name="Holt R."/>
            <person name="Huang W."/>
            <person name="Islam-Faridi N."/>
            <person name="Jones S."/>
            <person name="Jones-Rhoades M."/>
            <person name="Jorgensen R."/>
            <person name="Joshi C."/>
            <person name="Kangasjarvi J."/>
            <person name="Karlsson J."/>
            <person name="Kelleher C."/>
            <person name="Kirkpatrick R."/>
            <person name="Kirst M."/>
            <person name="Kohler A."/>
            <person name="Kalluri U."/>
            <person name="Larimer F."/>
            <person name="Leebens-Mack J."/>
            <person name="Leple J.C."/>
            <person name="Locascio P."/>
            <person name="Lou Y."/>
            <person name="Lucas S."/>
            <person name="Martin F."/>
            <person name="Montanini B."/>
            <person name="Napoli C."/>
            <person name="Nelson D.R."/>
            <person name="Nelson C."/>
            <person name="Nieminen K."/>
            <person name="Nilsson O."/>
            <person name="Pereda V."/>
            <person name="Peter G."/>
            <person name="Philippe R."/>
            <person name="Pilate G."/>
            <person name="Poliakov A."/>
            <person name="Razumovskaya J."/>
            <person name="Richardson P."/>
            <person name="Rinaldi C."/>
            <person name="Ritland K."/>
            <person name="Rouze P."/>
            <person name="Ryaboy D."/>
            <person name="Schmutz J."/>
            <person name="Schrader J."/>
            <person name="Segerman B."/>
            <person name="Shin H."/>
            <person name="Siddiqui A."/>
            <person name="Sterky F."/>
            <person name="Terry A."/>
            <person name="Tsai C.J."/>
            <person name="Uberbacher E."/>
            <person name="Unneberg P."/>
            <person name="Vahala J."/>
            <person name="Wall K."/>
            <person name="Wessler S."/>
            <person name="Yang G."/>
            <person name="Yin T."/>
            <person name="Douglas C."/>
            <person name="Marra M."/>
            <person name="Sandberg G."/>
            <person name="Van de Peer Y."/>
            <person name="Rokhsar D."/>
        </authorList>
    </citation>
    <scope>NUCLEOTIDE SEQUENCE [LARGE SCALE GENOMIC DNA]</scope>
    <source>
        <strain evidence="2">cv. Nisqually</strain>
    </source>
</reference>
<evidence type="ECO:0000313" key="1">
    <source>
        <dbReference type="EMBL" id="KAI9381967.1"/>
    </source>
</evidence>
<comment type="caution">
    <text evidence="1">The sequence shown here is derived from an EMBL/GenBank/DDBJ whole genome shotgun (WGS) entry which is preliminary data.</text>
</comment>
<accession>A0ACC0RYH9</accession>
<name>A0ACC0RYH9_POPTR</name>
<proteinExistence type="predicted"/>
<gene>
    <name evidence="1" type="ORF">POPTR_014G057101v4</name>
</gene>
<organism evidence="1 2">
    <name type="scientific">Populus trichocarpa</name>
    <name type="common">Western balsam poplar</name>
    <name type="synonym">Populus balsamifera subsp. trichocarpa</name>
    <dbReference type="NCBI Taxonomy" id="3694"/>
    <lineage>
        <taxon>Eukaryota</taxon>
        <taxon>Viridiplantae</taxon>
        <taxon>Streptophyta</taxon>
        <taxon>Embryophyta</taxon>
        <taxon>Tracheophyta</taxon>
        <taxon>Spermatophyta</taxon>
        <taxon>Magnoliopsida</taxon>
        <taxon>eudicotyledons</taxon>
        <taxon>Gunneridae</taxon>
        <taxon>Pentapetalae</taxon>
        <taxon>rosids</taxon>
        <taxon>fabids</taxon>
        <taxon>Malpighiales</taxon>
        <taxon>Salicaceae</taxon>
        <taxon>Saliceae</taxon>
        <taxon>Populus</taxon>
    </lineage>
</organism>
<sequence>MGSPFKGGNGSFMFNADKPHFFKIFFKKLLLMGSLGIPKKFVRLYGKGLSNKALLEVPNGTVSEVEFFKSDGKIWLQNGWKEFAEHYSLALGSLLVFEYKKSGHFHVLILDKTTMEIDYSFSMTDGDEEPDLEGEFQQPRTEETDDVFSWKPNKVLSSYVLCFSIAYNGWYFSTGGFNLAATRGNRVLPSQKKRLNGVNRVQSLTADEKAATFERASAALKPDSPFFMVAMQP</sequence>